<dbReference type="OrthoDB" id="2563802at2759"/>
<name>A0A1B9FW76_9TREE</name>
<proteinExistence type="predicted"/>
<dbReference type="KEGG" id="kbi:30211764"/>
<dbReference type="EMBL" id="CP144547">
    <property type="protein sequence ID" value="WVW86226.1"/>
    <property type="molecule type" value="Genomic_DNA"/>
</dbReference>
<dbReference type="GeneID" id="30211764"/>
<reference evidence="2" key="2">
    <citation type="submission" date="2013-07" db="EMBL/GenBank/DDBJ databases">
        <authorList>
            <consortium name="The Broad Institute Genome Sequencing Platform"/>
            <person name="Cuomo C."/>
            <person name="Litvintseva A."/>
            <person name="Chen Y."/>
            <person name="Heitman J."/>
            <person name="Sun S."/>
            <person name="Springer D."/>
            <person name="Dromer F."/>
            <person name="Young S.K."/>
            <person name="Zeng Q."/>
            <person name="Gargeya S."/>
            <person name="Fitzgerald M."/>
            <person name="Abouelleil A."/>
            <person name="Alvarado L."/>
            <person name="Berlin A.M."/>
            <person name="Chapman S.B."/>
            <person name="Dewar J."/>
            <person name="Goldberg J."/>
            <person name="Griggs A."/>
            <person name="Gujja S."/>
            <person name="Hansen M."/>
            <person name="Howarth C."/>
            <person name="Imamovic A."/>
            <person name="Larimer J."/>
            <person name="McCowan C."/>
            <person name="Murphy C."/>
            <person name="Pearson M."/>
            <person name="Priest M."/>
            <person name="Roberts A."/>
            <person name="Saif S."/>
            <person name="Shea T."/>
            <person name="Sykes S."/>
            <person name="Wortman J."/>
            <person name="Nusbaum C."/>
            <person name="Birren B."/>
        </authorList>
    </citation>
    <scope>NUCLEOTIDE SEQUENCE</scope>
    <source>
        <strain evidence="2">CBS 10118</strain>
    </source>
</reference>
<dbReference type="VEuPathDB" id="FungiDB:I302_07365"/>
<reference evidence="1" key="3">
    <citation type="submission" date="2014-01" db="EMBL/GenBank/DDBJ databases">
        <title>Evolution of pathogenesis and genome organization in the Tremellales.</title>
        <authorList>
            <person name="Cuomo C."/>
            <person name="Litvintseva A."/>
            <person name="Heitman J."/>
            <person name="Chen Y."/>
            <person name="Sun S."/>
            <person name="Springer D."/>
            <person name="Dromer F."/>
            <person name="Young S."/>
            <person name="Zeng Q."/>
            <person name="Chapman S."/>
            <person name="Gujja S."/>
            <person name="Saif S."/>
            <person name="Birren B."/>
        </authorList>
    </citation>
    <scope>NUCLEOTIDE SEQUENCE</scope>
    <source>
        <strain evidence="1">CBS 10118</strain>
    </source>
</reference>
<evidence type="ECO:0000313" key="3">
    <source>
        <dbReference type="Proteomes" id="UP000092730"/>
    </source>
</evidence>
<dbReference type="Proteomes" id="UP000092730">
    <property type="component" value="Chromosome 7"/>
</dbReference>
<evidence type="ECO:0000313" key="1">
    <source>
        <dbReference type="EMBL" id="OCF23015.1"/>
    </source>
</evidence>
<sequence length="192" mass="22296">MTDSISKSLRSVRFAQPQPEPHLHLIPDELFIEVGIHLLPTTKLPLPSLQPHFANYKHPFDRRGDCRDYISFRESCHKVGYLLKPIEKDYEVEIKSKEGFYKWVNAPKEKLDNVNRLRLNFTLDPDEDIPTTSTKYWTDFIALPLKLPNLLELYFTQKPHSARKGNTATPCSSTFPIQMKTHCAVFKPSRTK</sequence>
<accession>A0A1B9FW76</accession>
<reference evidence="1" key="1">
    <citation type="submission" date="2013-07" db="EMBL/GenBank/DDBJ databases">
        <title>The Genome Sequence of Cryptococcus bestiolae CBS10118.</title>
        <authorList>
            <consortium name="The Broad Institute Genome Sequencing Platform"/>
            <person name="Cuomo C."/>
            <person name="Litvintseva A."/>
            <person name="Chen Y."/>
            <person name="Heitman J."/>
            <person name="Sun S."/>
            <person name="Springer D."/>
            <person name="Dromer F."/>
            <person name="Young S.K."/>
            <person name="Zeng Q."/>
            <person name="Gargeya S."/>
            <person name="Fitzgerald M."/>
            <person name="Abouelleil A."/>
            <person name="Alvarado L."/>
            <person name="Berlin A.M."/>
            <person name="Chapman S.B."/>
            <person name="Dewar J."/>
            <person name="Goldberg J."/>
            <person name="Griggs A."/>
            <person name="Gujja S."/>
            <person name="Hansen M."/>
            <person name="Howarth C."/>
            <person name="Imamovic A."/>
            <person name="Larimer J."/>
            <person name="McCowan C."/>
            <person name="Murphy C."/>
            <person name="Pearson M."/>
            <person name="Priest M."/>
            <person name="Roberts A."/>
            <person name="Saif S."/>
            <person name="Shea T."/>
            <person name="Sykes S."/>
            <person name="Wortman J."/>
            <person name="Nusbaum C."/>
            <person name="Birren B."/>
        </authorList>
    </citation>
    <scope>NUCLEOTIDE SEQUENCE [LARGE SCALE GENOMIC DNA]</scope>
    <source>
        <strain evidence="1">CBS 10118</strain>
    </source>
</reference>
<protein>
    <submittedName>
        <fullName evidence="1">Uncharacterized protein</fullName>
    </submittedName>
</protein>
<organism evidence="1">
    <name type="scientific">Kwoniella bestiolae CBS 10118</name>
    <dbReference type="NCBI Taxonomy" id="1296100"/>
    <lineage>
        <taxon>Eukaryota</taxon>
        <taxon>Fungi</taxon>
        <taxon>Dikarya</taxon>
        <taxon>Basidiomycota</taxon>
        <taxon>Agaricomycotina</taxon>
        <taxon>Tremellomycetes</taxon>
        <taxon>Tremellales</taxon>
        <taxon>Cryptococcaceae</taxon>
        <taxon>Kwoniella</taxon>
    </lineage>
</organism>
<dbReference type="RefSeq" id="XP_019044085.1">
    <property type="nucleotide sequence ID" value="XM_019193962.1"/>
</dbReference>
<reference evidence="2" key="4">
    <citation type="submission" date="2024-02" db="EMBL/GenBank/DDBJ databases">
        <title>Comparative genomics of Cryptococcus and Kwoniella reveals pathogenesis evolution and contrasting modes of karyotype evolution via chromosome fusion or intercentromeric recombination.</title>
        <authorList>
            <person name="Coelho M.A."/>
            <person name="David-Palma M."/>
            <person name="Shea T."/>
            <person name="Bowers K."/>
            <person name="McGinley-Smith S."/>
            <person name="Mohammad A.W."/>
            <person name="Gnirke A."/>
            <person name="Yurkov A.M."/>
            <person name="Nowrousian M."/>
            <person name="Sun S."/>
            <person name="Cuomo C.A."/>
            <person name="Heitman J."/>
        </authorList>
    </citation>
    <scope>NUCLEOTIDE SEQUENCE</scope>
    <source>
        <strain evidence="2">CBS 10118</strain>
    </source>
</reference>
<dbReference type="EMBL" id="KI894024">
    <property type="protein sequence ID" value="OCF23015.1"/>
    <property type="molecule type" value="Genomic_DNA"/>
</dbReference>
<gene>
    <name evidence="1" type="ORF">I302_07365</name>
    <name evidence="2" type="ORF">I302_108268</name>
</gene>
<dbReference type="AlphaFoldDB" id="A0A1B9FW76"/>
<evidence type="ECO:0000313" key="2">
    <source>
        <dbReference type="EMBL" id="WVW86226.1"/>
    </source>
</evidence>
<keyword evidence="3" id="KW-1185">Reference proteome</keyword>